<dbReference type="SUPFAM" id="SSF57667">
    <property type="entry name" value="beta-beta-alpha zinc fingers"/>
    <property type="match status" value="1"/>
</dbReference>
<feature type="domain" description="C2H2-type" evidence="7">
    <location>
        <begin position="488"/>
        <end position="515"/>
    </location>
</feature>
<dbReference type="GO" id="GO:0008270">
    <property type="term" value="F:zinc ion binding"/>
    <property type="evidence" value="ECO:0007669"/>
    <property type="project" value="UniProtKB-KW"/>
</dbReference>
<evidence type="ECO:0000259" key="7">
    <source>
        <dbReference type="PROSITE" id="PS50157"/>
    </source>
</evidence>
<protein>
    <recommendedName>
        <fullName evidence="7">C2H2-type domain-containing protein</fullName>
    </recommendedName>
</protein>
<evidence type="ECO:0000256" key="4">
    <source>
        <dbReference type="ARBA" id="ARBA00022833"/>
    </source>
</evidence>
<feature type="compositionally biased region" description="Low complexity" evidence="6">
    <location>
        <begin position="88"/>
        <end position="107"/>
    </location>
</feature>
<keyword evidence="2" id="KW-0677">Repeat</keyword>
<evidence type="ECO:0000256" key="2">
    <source>
        <dbReference type="ARBA" id="ARBA00022737"/>
    </source>
</evidence>
<feature type="region of interest" description="Disordered" evidence="6">
    <location>
        <begin position="70"/>
        <end position="109"/>
    </location>
</feature>
<dbReference type="Proteomes" id="UP000193944">
    <property type="component" value="Unassembled WGS sequence"/>
</dbReference>
<dbReference type="FunFam" id="3.30.160.60:FF:000624">
    <property type="entry name" value="zinc finger protein 697"/>
    <property type="match status" value="1"/>
</dbReference>
<dbReference type="STRING" id="1754192.A0A1Y1VUC5"/>
<accession>A0A1Y1VUC5</accession>
<dbReference type="Pfam" id="PF13912">
    <property type="entry name" value="zf-C2H2_6"/>
    <property type="match status" value="1"/>
</dbReference>
<dbReference type="OrthoDB" id="6365676at2759"/>
<dbReference type="FunFam" id="3.30.160.60:FF:000125">
    <property type="entry name" value="Putative zinc finger protein 143"/>
    <property type="match status" value="1"/>
</dbReference>
<feature type="region of interest" description="Disordered" evidence="6">
    <location>
        <begin position="501"/>
        <end position="535"/>
    </location>
</feature>
<dbReference type="PROSITE" id="PS00028">
    <property type="entry name" value="ZINC_FINGER_C2H2_1"/>
    <property type="match status" value="2"/>
</dbReference>
<gene>
    <name evidence="8" type="ORF">BCR32DRAFT_297901</name>
</gene>
<keyword evidence="9" id="KW-1185">Reference proteome</keyword>
<evidence type="ECO:0000256" key="6">
    <source>
        <dbReference type="SAM" id="MobiDB-lite"/>
    </source>
</evidence>
<dbReference type="SMART" id="SM00355">
    <property type="entry name" value="ZnF_C2H2"/>
    <property type="match status" value="2"/>
</dbReference>
<dbReference type="EMBL" id="MCFG01000491">
    <property type="protein sequence ID" value="ORX64892.1"/>
    <property type="molecule type" value="Genomic_DNA"/>
</dbReference>
<evidence type="ECO:0000256" key="3">
    <source>
        <dbReference type="ARBA" id="ARBA00022771"/>
    </source>
</evidence>
<keyword evidence="4" id="KW-0862">Zinc</keyword>
<evidence type="ECO:0000256" key="5">
    <source>
        <dbReference type="PROSITE-ProRule" id="PRU00042"/>
    </source>
</evidence>
<dbReference type="Pfam" id="PF00096">
    <property type="entry name" value="zf-C2H2"/>
    <property type="match status" value="1"/>
</dbReference>
<dbReference type="PANTHER" id="PTHR23226:SF371">
    <property type="entry name" value="ZINC FINGER PROTEIN 112-LIKE PROTEIN"/>
    <property type="match status" value="1"/>
</dbReference>
<feature type="domain" description="C2H2-type" evidence="7">
    <location>
        <begin position="458"/>
        <end position="487"/>
    </location>
</feature>
<comment type="caution">
    <text evidence="8">The sequence shown here is derived from an EMBL/GenBank/DDBJ whole genome shotgun (WGS) entry which is preliminary data.</text>
</comment>
<keyword evidence="3 5" id="KW-0863">Zinc-finger</keyword>
<evidence type="ECO:0000256" key="1">
    <source>
        <dbReference type="ARBA" id="ARBA00022723"/>
    </source>
</evidence>
<dbReference type="PROSITE" id="PS50157">
    <property type="entry name" value="ZINC_FINGER_C2H2_2"/>
    <property type="match status" value="2"/>
</dbReference>
<dbReference type="Gene3D" id="3.30.160.60">
    <property type="entry name" value="Classic Zinc Finger"/>
    <property type="match status" value="2"/>
</dbReference>
<feature type="compositionally biased region" description="Basic residues" evidence="6">
    <location>
        <begin position="505"/>
        <end position="522"/>
    </location>
</feature>
<dbReference type="InterPro" id="IPR013087">
    <property type="entry name" value="Znf_C2H2_type"/>
</dbReference>
<feature type="compositionally biased region" description="Polar residues" evidence="6">
    <location>
        <begin position="70"/>
        <end position="87"/>
    </location>
</feature>
<name>A0A1Y1VUC5_9FUNG</name>
<feature type="compositionally biased region" description="Low complexity" evidence="6">
    <location>
        <begin position="523"/>
        <end position="535"/>
    </location>
</feature>
<keyword evidence="1" id="KW-0479">Metal-binding</keyword>
<evidence type="ECO:0000313" key="8">
    <source>
        <dbReference type="EMBL" id="ORX64892.1"/>
    </source>
</evidence>
<dbReference type="AlphaFoldDB" id="A0A1Y1VUC5"/>
<sequence>MSDFEFLFENEKSFFMENSLEYDNSSPYYNTSYMNKVQTDNEKFSLFDDISSLPKNNDMNYQNNFSEQFINQSLPPTPDYSSSLLDQSKSGFISSPSSPSLPMTLSPQNRNPYLMGAQRVSSPLSLPNNTMTPSSFDNTFYNNGSLPNGQMNNVSPFKAFSQNNTKPQTIQNPQQIISPPMQPLPQQQNQPQTQQFTKIQQQPVPQYTSQLQKQMSEPINTPISAPIPQRAANSVSIIQQQTNSLTQSPVLSSSPMIQSPVIQYAPISSPMISNSTVNVPSPLIQSSTIQSTAITTANSSAPITIPVNNKSYTPLPVHQYSYPTYGSQPNMQGPINMQNMQNIQNMPSMPNMQNIQNAPMVGSPLSMTLNPNSVPLNPNANNYISISAPTSRSSTPVQQSHSLLSEAVNNRLNISNHIVQTTSANSSAVSSPLLHPQPVLRGRRVTRDVSLNSNVKHFICPYEGCGKVFKRSEHLKRHNRVHTGERPFACDECHKRFSRSDNLAQHKKTHRKDKTRKSKKNAKNNTTTNATTTTTATTTNTVQQIVANNNTTAMQHTPVIV</sequence>
<dbReference type="GO" id="GO:0000981">
    <property type="term" value="F:DNA-binding transcription factor activity, RNA polymerase II-specific"/>
    <property type="evidence" value="ECO:0007669"/>
    <property type="project" value="TreeGrafter"/>
</dbReference>
<dbReference type="PANTHER" id="PTHR23226">
    <property type="entry name" value="ZINC FINGER AND SCAN DOMAIN-CONTAINING"/>
    <property type="match status" value="1"/>
</dbReference>
<evidence type="ECO:0000313" key="9">
    <source>
        <dbReference type="Proteomes" id="UP000193944"/>
    </source>
</evidence>
<reference evidence="8 9" key="1">
    <citation type="submission" date="2016-08" db="EMBL/GenBank/DDBJ databases">
        <title>A Parts List for Fungal Cellulosomes Revealed by Comparative Genomics.</title>
        <authorList>
            <consortium name="DOE Joint Genome Institute"/>
            <person name="Haitjema C.H."/>
            <person name="Gilmore S.P."/>
            <person name="Henske J.K."/>
            <person name="Solomon K.V."/>
            <person name="De Groot R."/>
            <person name="Kuo A."/>
            <person name="Mondo S.J."/>
            <person name="Salamov A.A."/>
            <person name="Labutti K."/>
            <person name="Zhao Z."/>
            <person name="Chiniquy J."/>
            <person name="Barry K."/>
            <person name="Brewer H.M."/>
            <person name="Purvine S.O."/>
            <person name="Wright A.T."/>
            <person name="Boxma B."/>
            <person name="Van Alen T."/>
            <person name="Hackstein J.H."/>
            <person name="Baker S.E."/>
            <person name="Grigoriev I.V."/>
            <person name="O'Malley M.A."/>
        </authorList>
    </citation>
    <scope>NUCLEOTIDE SEQUENCE [LARGE SCALE GENOMIC DNA]</scope>
    <source>
        <strain evidence="8 9">S4</strain>
    </source>
</reference>
<reference evidence="8 9" key="2">
    <citation type="submission" date="2016-08" db="EMBL/GenBank/DDBJ databases">
        <title>Pervasive Adenine N6-methylation of Active Genes in Fungi.</title>
        <authorList>
            <consortium name="DOE Joint Genome Institute"/>
            <person name="Mondo S.J."/>
            <person name="Dannebaum R.O."/>
            <person name="Kuo R.C."/>
            <person name="Labutti K."/>
            <person name="Haridas S."/>
            <person name="Kuo A."/>
            <person name="Salamov A."/>
            <person name="Ahrendt S.R."/>
            <person name="Lipzen A."/>
            <person name="Sullivan W."/>
            <person name="Andreopoulos W.B."/>
            <person name="Clum A."/>
            <person name="Lindquist E."/>
            <person name="Daum C."/>
            <person name="Ramamoorthy G.K."/>
            <person name="Gryganskyi A."/>
            <person name="Culley D."/>
            <person name="Magnuson J.K."/>
            <person name="James T.Y."/>
            <person name="O'Malley M.A."/>
            <person name="Stajich J.E."/>
            <person name="Spatafora J.W."/>
            <person name="Visel A."/>
            <person name="Grigoriev I.V."/>
        </authorList>
    </citation>
    <scope>NUCLEOTIDE SEQUENCE [LARGE SCALE GENOMIC DNA]</scope>
    <source>
        <strain evidence="8 9">S4</strain>
    </source>
</reference>
<organism evidence="8 9">
    <name type="scientific">Anaeromyces robustus</name>
    <dbReference type="NCBI Taxonomy" id="1754192"/>
    <lineage>
        <taxon>Eukaryota</taxon>
        <taxon>Fungi</taxon>
        <taxon>Fungi incertae sedis</taxon>
        <taxon>Chytridiomycota</taxon>
        <taxon>Chytridiomycota incertae sedis</taxon>
        <taxon>Neocallimastigomycetes</taxon>
        <taxon>Neocallimastigales</taxon>
        <taxon>Neocallimastigaceae</taxon>
        <taxon>Anaeromyces</taxon>
    </lineage>
</organism>
<dbReference type="GO" id="GO:0000978">
    <property type="term" value="F:RNA polymerase II cis-regulatory region sequence-specific DNA binding"/>
    <property type="evidence" value="ECO:0007669"/>
    <property type="project" value="TreeGrafter"/>
</dbReference>
<proteinExistence type="predicted"/>
<feature type="region of interest" description="Disordered" evidence="6">
    <location>
        <begin position="147"/>
        <end position="167"/>
    </location>
</feature>
<dbReference type="InterPro" id="IPR036236">
    <property type="entry name" value="Znf_C2H2_sf"/>
</dbReference>